<dbReference type="PANTHER" id="PTHR46880">
    <property type="entry name" value="RAS-ASSOCIATING DOMAIN-CONTAINING PROTEIN"/>
    <property type="match status" value="1"/>
</dbReference>
<name>A0A915J6K2_ROMCU</name>
<dbReference type="OMA" id="CLAYRIN"/>
<keyword evidence="1" id="KW-1185">Reference proteome</keyword>
<dbReference type="Proteomes" id="UP000887565">
    <property type="component" value="Unplaced"/>
</dbReference>
<accession>A0A915J6K2</accession>
<dbReference type="WBParaSite" id="nRc.2.0.1.t22092-RA">
    <property type="protein sequence ID" value="nRc.2.0.1.t22092-RA"/>
    <property type="gene ID" value="nRc.2.0.1.g22092"/>
</dbReference>
<dbReference type="AlphaFoldDB" id="A0A915J6K2"/>
<dbReference type="PANTHER" id="PTHR46880:SF5">
    <property type="entry name" value="DUF4371 DOMAIN-CONTAINING PROTEIN"/>
    <property type="match status" value="1"/>
</dbReference>
<evidence type="ECO:0000313" key="2">
    <source>
        <dbReference type="WBParaSite" id="nRc.2.0.1.t22092-RA"/>
    </source>
</evidence>
<sequence length="219" mass="24684">MWHIIKQWSQRIEAGVKNMLKIHLATMSQQSLNKFFKRQKAASAEVTKVLNNDIGFTLHVDESTDVAEQKHLMLYTTYVDQKTAEPTTTFLGLVEVLKANARSIARLIKNYLTEAGIPLHKILHSTSDGASVMLGRQNGVAALLRSKYGVDHLTDLHCAAYREALAIKDVLNTFYTRSTDLCFVYKVTSFIHFLLNIVHAIKTKPRSRLEVKTLGALTQ</sequence>
<reference evidence="2" key="1">
    <citation type="submission" date="2022-11" db="UniProtKB">
        <authorList>
            <consortium name="WormBaseParasite"/>
        </authorList>
    </citation>
    <scope>IDENTIFICATION</scope>
</reference>
<organism evidence="1 2">
    <name type="scientific">Romanomermis culicivorax</name>
    <name type="common">Nematode worm</name>
    <dbReference type="NCBI Taxonomy" id="13658"/>
    <lineage>
        <taxon>Eukaryota</taxon>
        <taxon>Metazoa</taxon>
        <taxon>Ecdysozoa</taxon>
        <taxon>Nematoda</taxon>
        <taxon>Enoplea</taxon>
        <taxon>Dorylaimia</taxon>
        <taxon>Mermithida</taxon>
        <taxon>Mermithoidea</taxon>
        <taxon>Mermithidae</taxon>
        <taxon>Romanomermis</taxon>
    </lineage>
</organism>
<proteinExistence type="predicted"/>
<evidence type="ECO:0000313" key="1">
    <source>
        <dbReference type="Proteomes" id="UP000887565"/>
    </source>
</evidence>
<protein>
    <submittedName>
        <fullName evidence="2">DUF4371 domain-containing protein</fullName>
    </submittedName>
</protein>